<proteinExistence type="predicted"/>
<evidence type="ECO:0000313" key="2">
    <source>
        <dbReference type="Proteomes" id="UP000325289"/>
    </source>
</evidence>
<protein>
    <submittedName>
        <fullName evidence="1">Uncharacterized protein</fullName>
    </submittedName>
</protein>
<accession>A0A1I1X1C3</accession>
<sequence length="94" mass="10281">MGENGPRHARRVSQAWRWPASLTAWNRPKLGHLLCGFAHLGRMVTVTLPLPGGPDFPLTGRPDFFLRHRLCAKWRISGALPVAGGAGKATLNTM</sequence>
<keyword evidence="2" id="KW-1185">Reference proteome</keyword>
<name>A0A1I1X1C3_9RHOB</name>
<organism evidence="1 2">
    <name type="scientific">Roseivivax sediminis</name>
    <dbReference type="NCBI Taxonomy" id="936889"/>
    <lineage>
        <taxon>Bacteria</taxon>
        <taxon>Pseudomonadati</taxon>
        <taxon>Pseudomonadota</taxon>
        <taxon>Alphaproteobacteria</taxon>
        <taxon>Rhodobacterales</taxon>
        <taxon>Roseobacteraceae</taxon>
        <taxon>Roseivivax</taxon>
    </lineage>
</organism>
<reference evidence="1 2" key="1">
    <citation type="submission" date="2016-10" db="EMBL/GenBank/DDBJ databases">
        <authorList>
            <person name="Varghese N."/>
            <person name="Submissions S."/>
        </authorList>
    </citation>
    <scope>NUCLEOTIDE SEQUENCE [LARGE SCALE GENOMIC DNA]</scope>
    <source>
        <strain evidence="2">YIM D21,KCTC 23444,ACCC 10710</strain>
    </source>
</reference>
<dbReference type="EMBL" id="FOMS01000005">
    <property type="protein sequence ID" value="SFE01176.1"/>
    <property type="molecule type" value="Genomic_DNA"/>
</dbReference>
<evidence type="ECO:0000313" key="1">
    <source>
        <dbReference type="EMBL" id="SFE01176.1"/>
    </source>
</evidence>
<gene>
    <name evidence="1" type="ORF">SAMN04515678_105194</name>
</gene>
<dbReference type="Proteomes" id="UP000325289">
    <property type="component" value="Unassembled WGS sequence"/>
</dbReference>
<dbReference type="AlphaFoldDB" id="A0A1I1X1C3"/>